<dbReference type="AlphaFoldDB" id="A0AB39Q8L2"/>
<name>A0AB39Q8L2_9ACTN</name>
<protein>
    <submittedName>
        <fullName evidence="4">FxSxx-COOH system tetratricopeptide repeat protein</fullName>
    </submittedName>
</protein>
<dbReference type="InterPro" id="IPR000157">
    <property type="entry name" value="TIR_dom"/>
</dbReference>
<sequence length="1266" mass="137673">MITHLLDLLREGGVEDPGPEELADILWLAQHLVGGEPPDAGDAPGPTAHASSAQPPEPMEDRTPRPQEPPESTAGPGAGRPSSLHIRGTHRPAPADRLAAPVHVPAEAALPHGLALTRALRALTRKVPSRTAFELDEEATVTRLVDEDIMVPVLRPEPARRLGLTLVVDTSPSMALWHHEVRELHQGLARLGAFRDIRRWNLSPAPDGSGVEVRPHPSVGRPARHHREILDPTGNQLIVVLSDTVGSIWHDATAERLLLDWARRSHVSVMHLLPTSLWNRGGASPTPVSLRIPQPGAPNTRWGLTLPRRFVPRRRPALAVPVVELEPGPLRGWAQMTAGNGRWTPTAALLLPQHATRGRLGAGSPPRSAAPLPPPAPPGADEAILRFRRSSSPRSWHLAGLLSAFPTVTLPVARLVQQAMLPGSSRSELAEVFLGGMLRRAEDTSDGTEHTEPLFEFTPDVRDALLNAQYHSDVQQALALVRDQVSAYLEPRWGHPRAFDAALTGVGRKRATVPVTGEAFAAPSAAGVTRLGHDPFSASDEVPGARGGSAPARVLISHVGADRAWAEWAAWHVHDAGYEVVLDEWQREPGRDLVGRLWHELQWSGTRVVALFSQHYPGPDRPLLPEGLSRLALSGDVVPILLDASGPPPIARPLTTLSDLDEWEARRTLLGAVRSPFGDRAEFLPGAEPGRLRRAGDSGPKLPGTRPRVWNLRRRGSEFTGREGELADVRKRLAHEGRVAVIALHGHGGVGKSRLAVEYAYRFSGEYDVVWWVAAEDLDRIPGQLAQLAEAMGVARAGTSAEVALPALSAELRSRPRWLLVFDTAGDPAVVTHIPDGPGHVLVTSRDPDLRLSIPAVSLDVLSLTASVALLRSRRPELSATNAVRLAESLGHLPLALEMAGALLSTMSVDTFLTGLARSVAGLPGWTPPVVAVIRESVLHLRRQDREAADLLDACALLPASEPFPLHACVPAQHDRSPLGQALADPRARNRLLKKVSEVGLARVSDGTLQLHQLTKAVLRDDLSTQDRRRAAGHVGLLLASAFPNGVPDPAARSHWPALLTHLLTVDPRDLITSAVRHAAGEGCRYLYERGETENVLRRLRELDQGWTVSLGPDHPDTLRVAAHLSVVLAEEGSLEESRALAEDTYQRRCRLLGEDHPDTLRAATHLADRLARLGQYDRALRLTKDTYRRRRRALGDDHPDTLRTASVLAKRLTGTLRLREARVVAEDTYGRQRRLLGAEHPDTLRTESVLAALRDRTAEDDQPKV</sequence>
<evidence type="ECO:0000313" key="4">
    <source>
        <dbReference type="EMBL" id="XDQ39024.1"/>
    </source>
</evidence>
<feature type="region of interest" description="Disordered" evidence="1">
    <location>
        <begin position="357"/>
        <end position="381"/>
    </location>
</feature>
<feature type="region of interest" description="Disordered" evidence="1">
    <location>
        <begin position="33"/>
        <end position="90"/>
    </location>
</feature>
<evidence type="ECO:0000259" key="2">
    <source>
        <dbReference type="Pfam" id="PF00931"/>
    </source>
</evidence>
<dbReference type="InterPro" id="IPR035897">
    <property type="entry name" value="Toll_tir_struct_dom_sf"/>
</dbReference>
<dbReference type="Pfam" id="PF13374">
    <property type="entry name" value="TPR_10"/>
    <property type="match status" value="3"/>
</dbReference>
<feature type="region of interest" description="Disordered" evidence="1">
    <location>
        <begin position="688"/>
        <end position="707"/>
    </location>
</feature>
<dbReference type="SUPFAM" id="SSF52540">
    <property type="entry name" value="P-loop containing nucleoside triphosphate hydrolases"/>
    <property type="match status" value="1"/>
</dbReference>
<dbReference type="InterPro" id="IPR053137">
    <property type="entry name" value="NLR-like"/>
</dbReference>
<evidence type="ECO:0000256" key="1">
    <source>
        <dbReference type="SAM" id="MobiDB-lite"/>
    </source>
</evidence>
<dbReference type="Gene3D" id="3.40.50.300">
    <property type="entry name" value="P-loop containing nucleotide triphosphate hydrolases"/>
    <property type="match status" value="1"/>
</dbReference>
<proteinExistence type="predicted"/>
<feature type="domain" description="NB-ARC" evidence="2">
    <location>
        <begin position="723"/>
        <end position="848"/>
    </location>
</feature>
<dbReference type="PANTHER" id="PTHR46082">
    <property type="entry name" value="ATP/GTP-BINDING PROTEIN-RELATED"/>
    <property type="match status" value="1"/>
</dbReference>
<dbReference type="InterPro" id="IPR027417">
    <property type="entry name" value="P-loop_NTPase"/>
</dbReference>
<feature type="domain" description="TIR" evidence="3">
    <location>
        <begin position="554"/>
        <end position="655"/>
    </location>
</feature>
<organism evidence="4">
    <name type="scientific">Streptomyces sp. R28</name>
    <dbReference type="NCBI Taxonomy" id="3238628"/>
    <lineage>
        <taxon>Bacteria</taxon>
        <taxon>Bacillati</taxon>
        <taxon>Actinomycetota</taxon>
        <taxon>Actinomycetes</taxon>
        <taxon>Kitasatosporales</taxon>
        <taxon>Streptomycetaceae</taxon>
        <taxon>Streptomyces</taxon>
    </lineage>
</organism>
<dbReference type="PRINTS" id="PR00364">
    <property type="entry name" value="DISEASERSIST"/>
</dbReference>
<dbReference type="GO" id="GO:0043531">
    <property type="term" value="F:ADP binding"/>
    <property type="evidence" value="ECO:0007669"/>
    <property type="project" value="InterPro"/>
</dbReference>
<gene>
    <name evidence="4" type="primary">fxsT</name>
    <name evidence="4" type="ORF">AB5J49_39850</name>
</gene>
<dbReference type="InterPro" id="IPR047738">
    <property type="entry name" value="SAV_2336-like_N"/>
</dbReference>
<dbReference type="InterPro" id="IPR011990">
    <property type="entry name" value="TPR-like_helical_dom_sf"/>
</dbReference>
<dbReference type="SUPFAM" id="SSF48452">
    <property type="entry name" value="TPR-like"/>
    <property type="match status" value="1"/>
</dbReference>
<accession>A0AB39Q8L2</accession>
<dbReference type="NCBIfam" id="NF041121">
    <property type="entry name" value="SAV_2336_NTERM"/>
    <property type="match status" value="1"/>
</dbReference>
<dbReference type="GO" id="GO:0007165">
    <property type="term" value="P:signal transduction"/>
    <property type="evidence" value="ECO:0007669"/>
    <property type="project" value="InterPro"/>
</dbReference>
<reference evidence="4" key="1">
    <citation type="submission" date="2024-07" db="EMBL/GenBank/DDBJ databases">
        <authorList>
            <person name="Yu S.T."/>
        </authorList>
    </citation>
    <scope>NUCLEOTIDE SEQUENCE</scope>
    <source>
        <strain evidence="4">R28</strain>
    </source>
</reference>
<dbReference type="SUPFAM" id="SSF52200">
    <property type="entry name" value="Toll/Interleukin receptor TIR domain"/>
    <property type="match status" value="1"/>
</dbReference>
<dbReference type="Pfam" id="PF00931">
    <property type="entry name" value="NB-ARC"/>
    <property type="match status" value="1"/>
</dbReference>
<dbReference type="RefSeq" id="WP_369173756.1">
    <property type="nucleotide sequence ID" value="NZ_CP163439.1"/>
</dbReference>
<dbReference type="InterPro" id="IPR002182">
    <property type="entry name" value="NB-ARC"/>
</dbReference>
<dbReference type="NCBIfam" id="NF040586">
    <property type="entry name" value="FxSxx_TPR"/>
    <property type="match status" value="1"/>
</dbReference>
<dbReference type="EMBL" id="CP163439">
    <property type="protein sequence ID" value="XDQ39024.1"/>
    <property type="molecule type" value="Genomic_DNA"/>
</dbReference>
<dbReference type="PANTHER" id="PTHR46082:SF6">
    <property type="entry name" value="AAA+ ATPASE DOMAIN-CONTAINING PROTEIN-RELATED"/>
    <property type="match status" value="1"/>
</dbReference>
<dbReference type="Gene3D" id="1.25.40.10">
    <property type="entry name" value="Tetratricopeptide repeat domain"/>
    <property type="match status" value="1"/>
</dbReference>
<feature type="compositionally biased region" description="Low complexity" evidence="1">
    <location>
        <begin position="34"/>
        <end position="50"/>
    </location>
</feature>
<evidence type="ECO:0000259" key="3">
    <source>
        <dbReference type="Pfam" id="PF13676"/>
    </source>
</evidence>
<dbReference type="Pfam" id="PF13676">
    <property type="entry name" value="TIR_2"/>
    <property type="match status" value="1"/>
</dbReference>